<dbReference type="Gene3D" id="3.40.50.300">
    <property type="entry name" value="P-loop containing nucleotide triphosphate hydrolases"/>
    <property type="match status" value="1"/>
</dbReference>
<dbReference type="Ensembl" id="ENSLACT00000001332.1">
    <property type="protein sequence ID" value="ENSLACP00000001320.1"/>
    <property type="gene ID" value="ENSLACG00000001185.1"/>
</dbReference>
<name>H2ZV99_LATCH</name>
<comment type="similarity">
    <text evidence="1">Belongs to the TRAFAC class dynamin-like GTPase superfamily. IRG family.</text>
</comment>
<dbReference type="Proteomes" id="UP000008672">
    <property type="component" value="Unassembled WGS sequence"/>
</dbReference>
<dbReference type="Pfam" id="PF05049">
    <property type="entry name" value="IIGP"/>
    <property type="match status" value="1"/>
</dbReference>
<organism evidence="6 7">
    <name type="scientific">Latimeria chalumnae</name>
    <name type="common">Coelacanth</name>
    <dbReference type="NCBI Taxonomy" id="7897"/>
    <lineage>
        <taxon>Eukaryota</taxon>
        <taxon>Metazoa</taxon>
        <taxon>Chordata</taxon>
        <taxon>Craniata</taxon>
        <taxon>Vertebrata</taxon>
        <taxon>Euteleostomi</taxon>
        <taxon>Coelacanthiformes</taxon>
        <taxon>Coelacanthidae</taxon>
        <taxon>Latimeria</taxon>
    </lineage>
</organism>
<dbReference type="OMA" id="GYRHSFG"/>
<keyword evidence="4" id="KW-0342">GTP-binding</keyword>
<evidence type="ECO:0000259" key="5">
    <source>
        <dbReference type="PROSITE" id="PS51716"/>
    </source>
</evidence>
<keyword evidence="2" id="KW-0547">Nucleotide-binding</keyword>
<dbReference type="InterPro" id="IPR051515">
    <property type="entry name" value="IRG"/>
</dbReference>
<proteinExistence type="inferred from homology"/>
<dbReference type="InterPro" id="IPR027417">
    <property type="entry name" value="P-loop_NTPase"/>
</dbReference>
<evidence type="ECO:0000256" key="4">
    <source>
        <dbReference type="ARBA" id="ARBA00023134"/>
    </source>
</evidence>
<sequence length="392" mass="43766">ITEDSEKETKKEIEKMKDAFEQGGWESVASKLQDSLENAKLDIAITGESGSGKSTFVNVMRGVDDEDEEAAETGSIETTMKPTKYPYPKHPNINLWDLPGIGTPNFKPDKYLQQVNFSQYDFFILISSGRFKTNDAELACEIQKMGKKFYFVRSKVDADIDACRRRRKAIFNEEKILEEIRQNCIDCLQKEGVESLNVYLLSSYDLEKFDFHRLQDTLEKELPTHQRQAFLLALPTISINVLQKKKEVLKSQIWKIAALSCGVAVLPIPGLSVACDVVILVKALTCYCKDFGLDKKALVKLAKKVDKPVEDLKSVIKSSLAGEISSDLVKKLLTKAACGGFMVVESIFTTFIPIIGGAVAGGISFGTTYYMLNSFLDELSEDAKKVLEKAFD</sequence>
<evidence type="ECO:0000313" key="6">
    <source>
        <dbReference type="Ensembl" id="ENSLACP00000001320.1"/>
    </source>
</evidence>
<dbReference type="GO" id="GO:0003924">
    <property type="term" value="F:GTPase activity"/>
    <property type="evidence" value="ECO:0007669"/>
    <property type="project" value="TreeGrafter"/>
</dbReference>
<dbReference type="EMBL" id="AFYH01269318">
    <property type="status" value="NOT_ANNOTATED_CDS"/>
    <property type="molecule type" value="Genomic_DNA"/>
</dbReference>
<reference evidence="6" key="2">
    <citation type="submission" date="2025-08" db="UniProtKB">
        <authorList>
            <consortium name="Ensembl"/>
        </authorList>
    </citation>
    <scope>IDENTIFICATION</scope>
</reference>
<dbReference type="AlphaFoldDB" id="H2ZV99"/>
<feature type="domain" description="IRG-type G" evidence="5">
    <location>
        <begin position="39"/>
        <end position="221"/>
    </location>
</feature>
<dbReference type="PROSITE" id="PS51716">
    <property type="entry name" value="G_IRG"/>
    <property type="match status" value="1"/>
</dbReference>
<dbReference type="GeneTree" id="ENSGT00950000183007"/>
<accession>H2ZV99</accession>
<keyword evidence="7" id="KW-1185">Reference proteome</keyword>
<dbReference type="eggNOG" id="ENOG502QS9R">
    <property type="taxonomic scope" value="Eukaryota"/>
</dbReference>
<dbReference type="PANTHER" id="PTHR32341:SF17">
    <property type="entry name" value="IRG-TYPE G DOMAIN-CONTAINING PROTEIN"/>
    <property type="match status" value="1"/>
</dbReference>
<dbReference type="PANTHER" id="PTHR32341">
    <property type="entry name" value="INTERFERON-INDUCIBLE GTPASE"/>
    <property type="match status" value="1"/>
</dbReference>
<dbReference type="GO" id="GO:0016020">
    <property type="term" value="C:membrane"/>
    <property type="evidence" value="ECO:0007669"/>
    <property type="project" value="InterPro"/>
</dbReference>
<evidence type="ECO:0000256" key="2">
    <source>
        <dbReference type="ARBA" id="ARBA00022741"/>
    </source>
</evidence>
<dbReference type="InterPro" id="IPR030385">
    <property type="entry name" value="G_IRG_dom"/>
</dbReference>
<reference evidence="6" key="3">
    <citation type="submission" date="2025-09" db="UniProtKB">
        <authorList>
            <consortium name="Ensembl"/>
        </authorList>
    </citation>
    <scope>IDENTIFICATION</scope>
</reference>
<dbReference type="FunFam" id="3.40.50.300:FF:000541">
    <property type="entry name" value="Immunity related GTPase M"/>
    <property type="match status" value="1"/>
</dbReference>
<dbReference type="InParanoid" id="H2ZV99"/>
<gene>
    <name evidence="6" type="primary">LOC102349817</name>
</gene>
<evidence type="ECO:0000313" key="7">
    <source>
        <dbReference type="Proteomes" id="UP000008672"/>
    </source>
</evidence>
<dbReference type="SUPFAM" id="SSF52540">
    <property type="entry name" value="P-loop containing nucleoside triphosphate hydrolases"/>
    <property type="match status" value="1"/>
</dbReference>
<dbReference type="InterPro" id="IPR007743">
    <property type="entry name" value="Immunity-related_GTPase-like"/>
</dbReference>
<evidence type="ECO:0000256" key="1">
    <source>
        <dbReference type="ARBA" id="ARBA00005429"/>
    </source>
</evidence>
<dbReference type="GO" id="GO:0005525">
    <property type="term" value="F:GTP binding"/>
    <property type="evidence" value="ECO:0007669"/>
    <property type="project" value="UniProtKB-KW"/>
</dbReference>
<dbReference type="HOGENOM" id="CLU_015342_2_0_1"/>
<keyword evidence="3" id="KW-0378">Hydrolase</keyword>
<protein>
    <recommendedName>
        <fullName evidence="5">IRG-type G domain-containing protein</fullName>
    </recommendedName>
</protein>
<reference evidence="7" key="1">
    <citation type="submission" date="2011-08" db="EMBL/GenBank/DDBJ databases">
        <title>The draft genome of Latimeria chalumnae.</title>
        <authorList>
            <person name="Di Palma F."/>
            <person name="Alfoldi J."/>
            <person name="Johnson J."/>
            <person name="Berlin A."/>
            <person name="Gnerre S."/>
            <person name="Jaffe D."/>
            <person name="MacCallum I."/>
            <person name="Young S."/>
            <person name="Walker B.J."/>
            <person name="Lander E."/>
            <person name="Lindblad-Toh K."/>
        </authorList>
    </citation>
    <scope>NUCLEOTIDE SEQUENCE [LARGE SCALE GENOMIC DNA]</scope>
    <source>
        <strain evidence="7">Wild caught</strain>
    </source>
</reference>
<evidence type="ECO:0000256" key="3">
    <source>
        <dbReference type="ARBA" id="ARBA00022801"/>
    </source>
</evidence>